<gene>
    <name evidence="1" type="ORF">ElyMa_003451600</name>
</gene>
<accession>A0AAV4JY34</accession>
<dbReference type="InterPro" id="IPR002110">
    <property type="entry name" value="Ankyrin_rpt"/>
</dbReference>
<dbReference type="SUPFAM" id="SSF48403">
    <property type="entry name" value="Ankyrin repeat"/>
    <property type="match status" value="1"/>
</dbReference>
<dbReference type="AlphaFoldDB" id="A0AAV4JY34"/>
<dbReference type="InterPro" id="IPR036770">
    <property type="entry name" value="Ankyrin_rpt-contain_sf"/>
</dbReference>
<dbReference type="EMBL" id="BMAT01007073">
    <property type="protein sequence ID" value="GFS25827.1"/>
    <property type="molecule type" value="Genomic_DNA"/>
</dbReference>
<comment type="caution">
    <text evidence="1">The sequence shown here is derived from an EMBL/GenBank/DDBJ whole genome shotgun (WGS) entry which is preliminary data.</text>
</comment>
<reference evidence="1 2" key="1">
    <citation type="journal article" date="2021" name="Elife">
        <title>Chloroplast acquisition without the gene transfer in kleptoplastic sea slugs, Plakobranchus ocellatus.</title>
        <authorList>
            <person name="Maeda T."/>
            <person name="Takahashi S."/>
            <person name="Yoshida T."/>
            <person name="Shimamura S."/>
            <person name="Takaki Y."/>
            <person name="Nagai Y."/>
            <person name="Toyoda A."/>
            <person name="Suzuki Y."/>
            <person name="Arimoto A."/>
            <person name="Ishii H."/>
            <person name="Satoh N."/>
            <person name="Nishiyama T."/>
            <person name="Hasebe M."/>
            <person name="Maruyama T."/>
            <person name="Minagawa J."/>
            <person name="Obokata J."/>
            <person name="Shigenobu S."/>
        </authorList>
    </citation>
    <scope>NUCLEOTIDE SEQUENCE [LARGE SCALE GENOMIC DNA]</scope>
</reference>
<organism evidence="1 2">
    <name type="scientific">Elysia marginata</name>
    <dbReference type="NCBI Taxonomy" id="1093978"/>
    <lineage>
        <taxon>Eukaryota</taxon>
        <taxon>Metazoa</taxon>
        <taxon>Spiralia</taxon>
        <taxon>Lophotrochozoa</taxon>
        <taxon>Mollusca</taxon>
        <taxon>Gastropoda</taxon>
        <taxon>Heterobranchia</taxon>
        <taxon>Euthyneura</taxon>
        <taxon>Panpulmonata</taxon>
        <taxon>Sacoglossa</taxon>
        <taxon>Placobranchoidea</taxon>
        <taxon>Plakobranchidae</taxon>
        <taxon>Elysia</taxon>
    </lineage>
</organism>
<evidence type="ECO:0000313" key="1">
    <source>
        <dbReference type="EMBL" id="GFS25827.1"/>
    </source>
</evidence>
<protein>
    <submittedName>
        <fullName evidence="1">Protein phosphatase 1 regulatory inhibitor subunit 16B</fullName>
    </submittedName>
</protein>
<evidence type="ECO:0000313" key="2">
    <source>
        <dbReference type="Proteomes" id="UP000762676"/>
    </source>
</evidence>
<sequence length="87" mass="9343">MAHNLVDAICSGDIDLAKDILIRGMYADIDSLPANRPGTALFCCCIRGYLPLGALLLERHADVDCKNETLATPLHGAVDNGHLELVK</sequence>
<name>A0AAV4JY34_9GAST</name>
<proteinExistence type="predicted"/>
<dbReference type="Pfam" id="PF12796">
    <property type="entry name" value="Ank_2"/>
    <property type="match status" value="1"/>
</dbReference>
<dbReference type="Proteomes" id="UP000762676">
    <property type="component" value="Unassembled WGS sequence"/>
</dbReference>
<keyword evidence="2" id="KW-1185">Reference proteome</keyword>
<dbReference type="Gene3D" id="1.25.40.20">
    <property type="entry name" value="Ankyrin repeat-containing domain"/>
    <property type="match status" value="1"/>
</dbReference>